<feature type="binding site" evidence="3">
    <location>
        <begin position="256"/>
        <end position="261"/>
    </location>
    <ligand>
        <name>Mo-bis(molybdopterin guanine dinucleotide)</name>
        <dbReference type="ChEBI" id="CHEBI:60539"/>
    </ligand>
</feature>
<dbReference type="InterPro" id="IPR003786">
    <property type="entry name" value="FdhD"/>
</dbReference>
<dbReference type="GO" id="GO:0005737">
    <property type="term" value="C:cytoplasm"/>
    <property type="evidence" value="ECO:0007669"/>
    <property type="project" value="UniProtKB-SubCell"/>
</dbReference>
<dbReference type="Proteomes" id="UP000002710">
    <property type="component" value="Chromosome"/>
</dbReference>
<comment type="subcellular location">
    <subcellularLocation>
        <location evidence="3">Cytoplasm</location>
    </subcellularLocation>
</comment>
<dbReference type="RefSeq" id="WP_011369208.1">
    <property type="nucleotide sequence ID" value="NC_007519.1"/>
</dbReference>
<evidence type="ECO:0000256" key="1">
    <source>
        <dbReference type="ARBA" id="ARBA00022490"/>
    </source>
</evidence>
<dbReference type="InterPro" id="IPR016193">
    <property type="entry name" value="Cytidine_deaminase-like"/>
</dbReference>
<dbReference type="Gene3D" id="3.10.20.10">
    <property type="match status" value="1"/>
</dbReference>
<proteinExistence type="inferred from homology"/>
<sequence length="294" mass="31745">MHTRSRRITRLNQGLRRFSDDEIIIEAPMEIVVNGVPWAALMRTPGDDEALALGYCHTEGLLQQGEPYSMNRCTAADGTMRMLLEIQGGPRRVQEMMRGRGVRMGFSCCGNRNAVSAQELVRTLPPVPSSGPADNKEAFRVAPETLNALLREAEGYQALFSRTGGTHFCALYDGQLTMLAFAEDTGRHNALDKAAGQALMQGTAADVHLVLLSSRLSFEMVQKSLALKARVVAGLSAVTSMGTELAEASGITLVGFLRSGRMNIYTHAQRMVAACDGTTPCSGPAESCPLRRPS</sequence>
<dbReference type="PANTHER" id="PTHR30592:SF1">
    <property type="entry name" value="SULFUR CARRIER PROTEIN FDHD"/>
    <property type="match status" value="1"/>
</dbReference>
<gene>
    <name evidence="3" type="primary">fdhD</name>
    <name evidence="4" type="ordered locus">Dde_3516</name>
</gene>
<evidence type="ECO:0000313" key="4">
    <source>
        <dbReference type="EMBL" id="ABB40309.1"/>
    </source>
</evidence>
<feature type="active site" description="Cysteine persulfide intermediate" evidence="3">
    <location>
        <position position="109"/>
    </location>
</feature>
<organism evidence="4 5">
    <name type="scientific">Oleidesulfovibrio alaskensis (strain ATCC BAA-1058 / DSM 17464 / G20)</name>
    <name type="common">Desulfovibrio alaskensis</name>
    <dbReference type="NCBI Taxonomy" id="207559"/>
    <lineage>
        <taxon>Bacteria</taxon>
        <taxon>Pseudomonadati</taxon>
        <taxon>Thermodesulfobacteriota</taxon>
        <taxon>Desulfovibrionia</taxon>
        <taxon>Desulfovibrionales</taxon>
        <taxon>Desulfovibrionaceae</taxon>
        <taxon>Oleidesulfovibrio</taxon>
    </lineage>
</organism>
<dbReference type="KEGG" id="dde:Dde_3516"/>
<accession>Q30VI7</accession>
<dbReference type="STRING" id="207559.Dde_3516"/>
<comment type="similarity">
    <text evidence="3">Belongs to the FdhD family.</text>
</comment>
<name>Q30VI7_OLEA2</name>
<dbReference type="PIRSF" id="PIRSF015626">
    <property type="entry name" value="FdhD"/>
    <property type="match status" value="1"/>
</dbReference>
<dbReference type="NCBIfam" id="TIGR00129">
    <property type="entry name" value="fdhD_narQ"/>
    <property type="match status" value="1"/>
</dbReference>
<dbReference type="GO" id="GO:0097163">
    <property type="term" value="F:sulfur carrier activity"/>
    <property type="evidence" value="ECO:0007669"/>
    <property type="project" value="UniProtKB-UniRule"/>
</dbReference>
<protein>
    <recommendedName>
        <fullName evidence="3">Sulfur carrier protein FdhD</fullName>
    </recommendedName>
</protein>
<dbReference type="Gene3D" id="3.40.140.10">
    <property type="entry name" value="Cytidine Deaminase, domain 2"/>
    <property type="match status" value="1"/>
</dbReference>
<evidence type="ECO:0000313" key="5">
    <source>
        <dbReference type="Proteomes" id="UP000002710"/>
    </source>
</evidence>
<dbReference type="eggNOG" id="COG1526">
    <property type="taxonomic scope" value="Bacteria"/>
</dbReference>
<evidence type="ECO:0000256" key="2">
    <source>
        <dbReference type="ARBA" id="ARBA00023150"/>
    </source>
</evidence>
<comment type="function">
    <text evidence="3">Required for formate dehydrogenase (FDH) activity. Acts as a sulfur carrier protein that transfers sulfur from IscS to the molybdenum cofactor prior to its insertion into FDH.</text>
</comment>
<keyword evidence="2 3" id="KW-0501">Molybdenum cofactor biosynthesis</keyword>
<dbReference type="GO" id="GO:0016783">
    <property type="term" value="F:sulfurtransferase activity"/>
    <property type="evidence" value="ECO:0007669"/>
    <property type="project" value="InterPro"/>
</dbReference>
<keyword evidence="5" id="KW-1185">Reference proteome</keyword>
<reference evidence="4 5" key="1">
    <citation type="journal article" date="2011" name="J. Bacteriol.">
        <title>Complete genome sequence and updated annotation of Desulfovibrio alaskensis G20.</title>
        <authorList>
            <person name="Hauser L.J."/>
            <person name="Land M.L."/>
            <person name="Brown S.D."/>
            <person name="Larimer F."/>
            <person name="Keller K.L."/>
            <person name="Rapp-Giles B.J."/>
            <person name="Price M.N."/>
            <person name="Lin M."/>
            <person name="Bruce D.C."/>
            <person name="Detter J.C."/>
            <person name="Tapia R."/>
            <person name="Han C.S."/>
            <person name="Goodwin L.A."/>
            <person name="Cheng J.F."/>
            <person name="Pitluck S."/>
            <person name="Copeland A."/>
            <person name="Lucas S."/>
            <person name="Nolan M."/>
            <person name="Lapidus A.L."/>
            <person name="Palumbo A.V."/>
            <person name="Wall J.D."/>
        </authorList>
    </citation>
    <scope>NUCLEOTIDE SEQUENCE [LARGE SCALE GENOMIC DNA]</scope>
    <source>
        <strain evidence="5">ATCC BAA 1058 / DSM 17464 / G20</strain>
    </source>
</reference>
<dbReference type="HOGENOM" id="CLU_056887_2_0_7"/>
<keyword evidence="1 3" id="KW-0963">Cytoplasm</keyword>
<dbReference type="Pfam" id="PF02634">
    <property type="entry name" value="FdhD-NarQ"/>
    <property type="match status" value="1"/>
</dbReference>
<dbReference type="EMBL" id="CP000112">
    <property type="protein sequence ID" value="ABB40309.1"/>
    <property type="molecule type" value="Genomic_DNA"/>
</dbReference>
<dbReference type="GO" id="GO:0006777">
    <property type="term" value="P:Mo-molybdopterin cofactor biosynthetic process"/>
    <property type="evidence" value="ECO:0007669"/>
    <property type="project" value="UniProtKB-UniRule"/>
</dbReference>
<dbReference type="SUPFAM" id="SSF53927">
    <property type="entry name" value="Cytidine deaminase-like"/>
    <property type="match status" value="1"/>
</dbReference>
<evidence type="ECO:0000256" key="3">
    <source>
        <dbReference type="HAMAP-Rule" id="MF_00187"/>
    </source>
</evidence>
<dbReference type="HAMAP" id="MF_00187">
    <property type="entry name" value="FdhD"/>
    <property type="match status" value="1"/>
</dbReference>
<dbReference type="PANTHER" id="PTHR30592">
    <property type="entry name" value="FORMATE DEHYDROGENASE"/>
    <property type="match status" value="1"/>
</dbReference>
<dbReference type="AlphaFoldDB" id="Q30VI7"/>